<dbReference type="PANTHER" id="PTHR43712">
    <property type="entry name" value="PUTATIVE (AFU_ORTHOLOGUE AFUA_4G14580)-RELATED"/>
    <property type="match status" value="1"/>
</dbReference>
<dbReference type="KEGG" id="bsc:COCSADRAFT_182975"/>
<dbReference type="SUPFAM" id="SSF53335">
    <property type="entry name" value="S-adenosyl-L-methionine-dependent methyltransferases"/>
    <property type="match status" value="1"/>
</dbReference>
<name>M2SXU5_COCSN</name>
<dbReference type="InterPro" id="IPR029063">
    <property type="entry name" value="SAM-dependent_MTases_sf"/>
</dbReference>
<dbReference type="OrthoDB" id="2410195at2759"/>
<dbReference type="RefSeq" id="XP_007702181.1">
    <property type="nucleotide sequence ID" value="XM_007703991.1"/>
</dbReference>
<reference evidence="7" key="2">
    <citation type="journal article" date="2013" name="PLoS Genet.">
        <title>Comparative genome structure, secondary metabolite, and effector coding capacity across Cochliobolus pathogens.</title>
        <authorList>
            <person name="Condon B.J."/>
            <person name="Leng Y."/>
            <person name="Wu D."/>
            <person name="Bushley K.E."/>
            <person name="Ohm R.A."/>
            <person name="Otillar R."/>
            <person name="Martin J."/>
            <person name="Schackwitz W."/>
            <person name="Grimwood J."/>
            <person name="MohdZainudin N."/>
            <person name="Xue C."/>
            <person name="Wang R."/>
            <person name="Manning V.A."/>
            <person name="Dhillon B."/>
            <person name="Tu Z.J."/>
            <person name="Steffenson B.J."/>
            <person name="Salamov A."/>
            <person name="Sun H."/>
            <person name="Lowry S."/>
            <person name="LaButti K."/>
            <person name="Han J."/>
            <person name="Copeland A."/>
            <person name="Lindquist E."/>
            <person name="Barry K."/>
            <person name="Schmutz J."/>
            <person name="Baker S.E."/>
            <person name="Ciuffetti L.M."/>
            <person name="Grigoriev I.V."/>
            <person name="Zhong S."/>
            <person name="Turgeon B.G."/>
        </authorList>
    </citation>
    <scope>NUCLEOTIDE SEQUENCE [LARGE SCALE GENOMIC DNA]</scope>
    <source>
        <strain evidence="7">ND90Pr / ATCC 201652</strain>
    </source>
</reference>
<dbReference type="Gene3D" id="1.10.10.10">
    <property type="entry name" value="Winged helix-like DNA-binding domain superfamily/Winged helix DNA-binding domain"/>
    <property type="match status" value="1"/>
</dbReference>
<dbReference type="Pfam" id="PF08100">
    <property type="entry name" value="Dimerisation"/>
    <property type="match status" value="1"/>
</dbReference>
<accession>M2SXU5</accession>
<evidence type="ECO:0000259" key="5">
    <source>
        <dbReference type="Pfam" id="PF08100"/>
    </source>
</evidence>
<dbReference type="PANTHER" id="PTHR43712:SF5">
    <property type="entry name" value="O-METHYLTRANSFERASE ASQN-RELATED"/>
    <property type="match status" value="1"/>
</dbReference>
<keyword evidence="7" id="KW-1185">Reference proteome</keyword>
<organism evidence="6 7">
    <name type="scientific">Cochliobolus sativus (strain ND90Pr / ATCC 201652)</name>
    <name type="common">Common root rot and spot blotch fungus</name>
    <name type="synonym">Bipolaris sorokiniana</name>
    <dbReference type="NCBI Taxonomy" id="665912"/>
    <lineage>
        <taxon>Eukaryota</taxon>
        <taxon>Fungi</taxon>
        <taxon>Dikarya</taxon>
        <taxon>Ascomycota</taxon>
        <taxon>Pezizomycotina</taxon>
        <taxon>Dothideomycetes</taxon>
        <taxon>Pleosporomycetidae</taxon>
        <taxon>Pleosporales</taxon>
        <taxon>Pleosporineae</taxon>
        <taxon>Pleosporaceae</taxon>
        <taxon>Bipolaris</taxon>
    </lineage>
</organism>
<dbReference type="InterPro" id="IPR012967">
    <property type="entry name" value="COMT_dimerisation"/>
</dbReference>
<dbReference type="GO" id="GO:0046983">
    <property type="term" value="F:protein dimerization activity"/>
    <property type="evidence" value="ECO:0007669"/>
    <property type="project" value="InterPro"/>
</dbReference>
<reference evidence="6 7" key="1">
    <citation type="journal article" date="2012" name="PLoS Pathog.">
        <title>Diverse lifestyles and strategies of plant pathogenesis encoded in the genomes of eighteen Dothideomycetes fungi.</title>
        <authorList>
            <person name="Ohm R.A."/>
            <person name="Feau N."/>
            <person name="Henrissat B."/>
            <person name="Schoch C.L."/>
            <person name="Horwitz B.A."/>
            <person name="Barry K.W."/>
            <person name="Condon B.J."/>
            <person name="Copeland A.C."/>
            <person name="Dhillon B."/>
            <person name="Glaser F."/>
            <person name="Hesse C.N."/>
            <person name="Kosti I."/>
            <person name="LaButti K."/>
            <person name="Lindquist E.A."/>
            <person name="Lucas S."/>
            <person name="Salamov A.A."/>
            <person name="Bradshaw R.E."/>
            <person name="Ciuffetti L."/>
            <person name="Hamelin R.C."/>
            <person name="Kema G.H.J."/>
            <person name="Lawrence C."/>
            <person name="Scott J.A."/>
            <person name="Spatafora J.W."/>
            <person name="Turgeon B.G."/>
            <person name="de Wit P.J.G.M."/>
            <person name="Zhong S."/>
            <person name="Goodwin S.B."/>
            <person name="Grigoriev I.V."/>
        </authorList>
    </citation>
    <scope>NUCLEOTIDE SEQUENCE [LARGE SCALE GENOMIC DNA]</scope>
    <source>
        <strain evidence="7">ND90Pr / ATCC 201652</strain>
    </source>
</reference>
<dbReference type="Proteomes" id="UP000016934">
    <property type="component" value="Unassembled WGS sequence"/>
</dbReference>
<dbReference type="InterPro" id="IPR016461">
    <property type="entry name" value="COMT-like"/>
</dbReference>
<dbReference type="GO" id="GO:0008171">
    <property type="term" value="F:O-methyltransferase activity"/>
    <property type="evidence" value="ECO:0007669"/>
    <property type="project" value="InterPro"/>
</dbReference>
<dbReference type="PROSITE" id="PS51683">
    <property type="entry name" value="SAM_OMT_II"/>
    <property type="match status" value="1"/>
</dbReference>
<dbReference type="Gene3D" id="3.40.50.150">
    <property type="entry name" value="Vaccinia Virus protein VP39"/>
    <property type="match status" value="1"/>
</dbReference>
<dbReference type="Pfam" id="PF00891">
    <property type="entry name" value="Methyltransf_2"/>
    <property type="match status" value="1"/>
</dbReference>
<gene>
    <name evidence="6" type="ORF">COCSADRAFT_182975</name>
</gene>
<dbReference type="GeneID" id="19133386"/>
<keyword evidence="1" id="KW-0489">Methyltransferase</keyword>
<evidence type="ECO:0000256" key="3">
    <source>
        <dbReference type="ARBA" id="ARBA00022691"/>
    </source>
</evidence>
<dbReference type="AlphaFoldDB" id="M2SXU5"/>
<evidence type="ECO:0000313" key="6">
    <source>
        <dbReference type="EMBL" id="EMD61776.1"/>
    </source>
</evidence>
<dbReference type="InterPro" id="IPR036390">
    <property type="entry name" value="WH_DNA-bd_sf"/>
</dbReference>
<keyword evidence="2" id="KW-0808">Transferase</keyword>
<dbReference type="eggNOG" id="ENOG502SJ5A">
    <property type="taxonomic scope" value="Eukaryota"/>
</dbReference>
<dbReference type="OMA" id="DIDMMCL"/>
<dbReference type="EMBL" id="KB445647">
    <property type="protein sequence ID" value="EMD61776.1"/>
    <property type="molecule type" value="Genomic_DNA"/>
</dbReference>
<dbReference type="InterPro" id="IPR036388">
    <property type="entry name" value="WH-like_DNA-bd_sf"/>
</dbReference>
<dbReference type="GO" id="GO:0032259">
    <property type="term" value="P:methylation"/>
    <property type="evidence" value="ECO:0007669"/>
    <property type="project" value="UniProtKB-KW"/>
</dbReference>
<proteinExistence type="predicted"/>
<dbReference type="InterPro" id="IPR001077">
    <property type="entry name" value="COMT_C"/>
</dbReference>
<dbReference type="SUPFAM" id="SSF46785">
    <property type="entry name" value="Winged helix' DNA-binding domain"/>
    <property type="match status" value="1"/>
</dbReference>
<evidence type="ECO:0000256" key="1">
    <source>
        <dbReference type="ARBA" id="ARBA00022603"/>
    </source>
</evidence>
<protein>
    <submittedName>
        <fullName evidence="6">Uncharacterized protein</fullName>
    </submittedName>
</protein>
<sequence length="440" mass="49279">MTSTTTIKICSNGDHMDVYEELGNNLLQALLTYSQRLRQENLSMLGLFPNSSEISKSLSEEGRREKGRVIELAQEILATTIDPTTSLLLDSLQFHFCSCLKVVLDLGVGHQMRKDEQKSLEQLAKAVGADQALLTRIMRVVMTKYVFAEPQPGVYCHTSISWEMQEPAMHHLLLHRLDEGFRSASREPDALRLNNYRDPLPDDMSGFNLAFDCSENFWEFIANTDIKRGHRFNQAMKAVTINSLAEIPSLFPFASLAKDGGLIVDIGGGLGQVSRHILSCNPGAGLRCVVQDQHAFAGSLPKRPDEVDVHEKENEALALEFQQHNFFDPQPVRGAAAYFFRHIFHDWSDTACLKILRQIIPAMHPQHSRILICDQIVGDKSPSVSSVLYDVDMMTLFGGKERSLLQFLDLIKAADQRFYIDDVKRSAGSATTIIVVKLSS</sequence>
<evidence type="ECO:0000259" key="4">
    <source>
        <dbReference type="Pfam" id="PF00891"/>
    </source>
</evidence>
<feature type="domain" description="O-methyltransferase dimerisation" evidence="5">
    <location>
        <begin position="93"/>
        <end position="162"/>
    </location>
</feature>
<evidence type="ECO:0000313" key="7">
    <source>
        <dbReference type="Proteomes" id="UP000016934"/>
    </source>
</evidence>
<feature type="domain" description="O-methyltransferase C-terminal" evidence="4">
    <location>
        <begin position="207"/>
        <end position="414"/>
    </location>
</feature>
<dbReference type="HOGENOM" id="CLU_005533_1_2_1"/>
<keyword evidence="3" id="KW-0949">S-adenosyl-L-methionine</keyword>
<evidence type="ECO:0000256" key="2">
    <source>
        <dbReference type="ARBA" id="ARBA00022679"/>
    </source>
</evidence>